<evidence type="ECO:0000313" key="1">
    <source>
        <dbReference type="EMBL" id="KAF2763699.1"/>
    </source>
</evidence>
<accession>A0A6G1KTV6</accession>
<dbReference type="AlphaFoldDB" id="A0A6G1KTV6"/>
<keyword evidence="2" id="KW-1185">Reference proteome</keyword>
<sequence>MHHGSKPESRRLDSVLTHSRPLQVSAQAHLHQAHGSLDIEQSHHEPIRHTSRTVLVLLYNNERLQHDFRSNTQGYKYGSLRTSQTSPPSNTAMVQQIQRTLSTTPKNRPPDSSMALFRCQAVKCGPISGVPLSRKNLLTFTWPVQDLRAMGKRVVKILGMQWQTQQCELWWHLPGADCQRDARPFSDLYEQTLRWQHHPGKSVHFHVRRGRQPGTEIAFRVYGKICSTADNLEQLMTFHRPIASPSEVDHSYVGHFYQFQDADML</sequence>
<name>A0A6G1KTV6_9PEZI</name>
<protein>
    <submittedName>
        <fullName evidence="1">Uncharacterized protein</fullName>
    </submittedName>
</protein>
<reference evidence="1" key="1">
    <citation type="journal article" date="2020" name="Stud. Mycol.">
        <title>101 Dothideomycetes genomes: a test case for predicting lifestyles and emergence of pathogens.</title>
        <authorList>
            <person name="Haridas S."/>
            <person name="Albert R."/>
            <person name="Binder M."/>
            <person name="Bloem J."/>
            <person name="Labutti K."/>
            <person name="Salamov A."/>
            <person name="Andreopoulos B."/>
            <person name="Baker S."/>
            <person name="Barry K."/>
            <person name="Bills G."/>
            <person name="Bluhm B."/>
            <person name="Cannon C."/>
            <person name="Castanera R."/>
            <person name="Culley D."/>
            <person name="Daum C."/>
            <person name="Ezra D."/>
            <person name="Gonzalez J."/>
            <person name="Henrissat B."/>
            <person name="Kuo A."/>
            <person name="Liang C."/>
            <person name="Lipzen A."/>
            <person name="Lutzoni F."/>
            <person name="Magnuson J."/>
            <person name="Mondo S."/>
            <person name="Nolan M."/>
            <person name="Ohm R."/>
            <person name="Pangilinan J."/>
            <person name="Park H.-J."/>
            <person name="Ramirez L."/>
            <person name="Alfaro M."/>
            <person name="Sun H."/>
            <person name="Tritt A."/>
            <person name="Yoshinaga Y."/>
            <person name="Zwiers L.-H."/>
            <person name="Turgeon B."/>
            <person name="Goodwin S."/>
            <person name="Spatafora J."/>
            <person name="Crous P."/>
            <person name="Grigoriev I."/>
        </authorList>
    </citation>
    <scope>NUCLEOTIDE SEQUENCE</scope>
    <source>
        <strain evidence="1">CBS 116005</strain>
    </source>
</reference>
<evidence type="ECO:0000313" key="2">
    <source>
        <dbReference type="Proteomes" id="UP000799436"/>
    </source>
</evidence>
<organism evidence="1 2">
    <name type="scientific">Teratosphaeria nubilosa</name>
    <dbReference type="NCBI Taxonomy" id="161662"/>
    <lineage>
        <taxon>Eukaryota</taxon>
        <taxon>Fungi</taxon>
        <taxon>Dikarya</taxon>
        <taxon>Ascomycota</taxon>
        <taxon>Pezizomycotina</taxon>
        <taxon>Dothideomycetes</taxon>
        <taxon>Dothideomycetidae</taxon>
        <taxon>Mycosphaerellales</taxon>
        <taxon>Teratosphaeriaceae</taxon>
        <taxon>Teratosphaeria</taxon>
    </lineage>
</organism>
<dbReference type="EMBL" id="ML995972">
    <property type="protein sequence ID" value="KAF2763699.1"/>
    <property type="molecule type" value="Genomic_DNA"/>
</dbReference>
<dbReference type="Proteomes" id="UP000799436">
    <property type="component" value="Unassembled WGS sequence"/>
</dbReference>
<gene>
    <name evidence="1" type="ORF">EJ03DRAFT_58481</name>
</gene>
<proteinExistence type="predicted"/>